<evidence type="ECO:0000313" key="3">
    <source>
        <dbReference type="Proteomes" id="UP001165124"/>
    </source>
</evidence>
<proteinExistence type="predicted"/>
<sequence>MALPGYIENGPIGGCWIPPCFRKFFPTAFVWRPDVRARLAKERKSTQTLGEWGQDVDHGLDRPRRLP</sequence>
<gene>
    <name evidence="2" type="ORF">Arub01_27930</name>
</gene>
<dbReference type="EMBL" id="BSRZ01000005">
    <property type="protein sequence ID" value="GLW64549.1"/>
    <property type="molecule type" value="Genomic_DNA"/>
</dbReference>
<reference evidence="2" key="1">
    <citation type="submission" date="2023-02" db="EMBL/GenBank/DDBJ databases">
        <title>Actinomadura rubrobrunea NBRC 14622.</title>
        <authorList>
            <person name="Ichikawa N."/>
            <person name="Sato H."/>
            <person name="Tonouchi N."/>
        </authorList>
    </citation>
    <scope>NUCLEOTIDE SEQUENCE</scope>
    <source>
        <strain evidence="2">NBRC 14622</strain>
    </source>
</reference>
<evidence type="ECO:0000256" key="1">
    <source>
        <dbReference type="SAM" id="MobiDB-lite"/>
    </source>
</evidence>
<feature type="compositionally biased region" description="Basic and acidic residues" evidence="1">
    <location>
        <begin position="55"/>
        <end position="67"/>
    </location>
</feature>
<comment type="caution">
    <text evidence="2">The sequence shown here is derived from an EMBL/GenBank/DDBJ whole genome shotgun (WGS) entry which is preliminary data.</text>
</comment>
<name>A0A9W6UV24_9ACTN</name>
<dbReference type="AlphaFoldDB" id="A0A9W6UV24"/>
<keyword evidence="3" id="KW-1185">Reference proteome</keyword>
<dbReference type="Proteomes" id="UP001165124">
    <property type="component" value="Unassembled WGS sequence"/>
</dbReference>
<evidence type="ECO:0000313" key="2">
    <source>
        <dbReference type="EMBL" id="GLW64549.1"/>
    </source>
</evidence>
<protein>
    <submittedName>
        <fullName evidence="2">Uncharacterized protein</fullName>
    </submittedName>
</protein>
<organism evidence="2 3">
    <name type="scientific">Actinomadura rubrobrunea</name>
    <dbReference type="NCBI Taxonomy" id="115335"/>
    <lineage>
        <taxon>Bacteria</taxon>
        <taxon>Bacillati</taxon>
        <taxon>Actinomycetota</taxon>
        <taxon>Actinomycetes</taxon>
        <taxon>Streptosporangiales</taxon>
        <taxon>Thermomonosporaceae</taxon>
        <taxon>Actinomadura</taxon>
    </lineage>
</organism>
<accession>A0A9W6UV24</accession>
<feature type="region of interest" description="Disordered" evidence="1">
    <location>
        <begin position="43"/>
        <end position="67"/>
    </location>
</feature>